<keyword evidence="5" id="KW-0810">Translation regulation</keyword>
<dbReference type="Proteomes" id="UP000313359">
    <property type="component" value="Unassembled WGS sequence"/>
</dbReference>
<dbReference type="Pfam" id="PF01205">
    <property type="entry name" value="Impact_N"/>
    <property type="match status" value="1"/>
</dbReference>
<dbReference type="InterPro" id="IPR023582">
    <property type="entry name" value="Impact"/>
</dbReference>
<feature type="domain" description="Impact N-terminal" evidence="8">
    <location>
        <begin position="242"/>
        <end position="348"/>
    </location>
</feature>
<dbReference type="SUPFAM" id="SSF54211">
    <property type="entry name" value="Ribosomal protein S5 domain 2-like"/>
    <property type="match status" value="1"/>
</dbReference>
<gene>
    <name evidence="10" type="ORF">L227DRAFT_605909</name>
</gene>
<dbReference type="SUPFAM" id="SSF54495">
    <property type="entry name" value="UBC-like"/>
    <property type="match status" value="1"/>
</dbReference>
<dbReference type="OrthoDB" id="69641at2759"/>
<accession>A0A5C2SUB8</accession>
<dbReference type="InterPro" id="IPR036956">
    <property type="entry name" value="Impact_N_sf"/>
</dbReference>
<dbReference type="PANTHER" id="PTHR16301">
    <property type="entry name" value="IMPACT-RELATED"/>
    <property type="match status" value="1"/>
</dbReference>
<dbReference type="Gene3D" id="3.10.110.10">
    <property type="entry name" value="Ubiquitin Conjugating Enzyme"/>
    <property type="match status" value="1"/>
</dbReference>
<dbReference type="EMBL" id="ML122250">
    <property type="protein sequence ID" value="RPD67543.1"/>
    <property type="molecule type" value="Genomic_DNA"/>
</dbReference>
<reference evidence="10" key="1">
    <citation type="journal article" date="2018" name="Genome Biol. Evol.">
        <title>Genomics and development of Lentinus tigrinus, a white-rot wood-decaying mushroom with dimorphic fruiting bodies.</title>
        <authorList>
            <person name="Wu B."/>
            <person name="Xu Z."/>
            <person name="Knudson A."/>
            <person name="Carlson A."/>
            <person name="Chen N."/>
            <person name="Kovaka S."/>
            <person name="LaButti K."/>
            <person name="Lipzen A."/>
            <person name="Pennachio C."/>
            <person name="Riley R."/>
            <person name="Schakwitz W."/>
            <person name="Umezawa K."/>
            <person name="Ohm R.A."/>
            <person name="Grigoriev I.V."/>
            <person name="Nagy L.G."/>
            <person name="Gibbons J."/>
            <person name="Hibbett D."/>
        </authorList>
    </citation>
    <scope>NUCLEOTIDE SEQUENCE [LARGE SCALE GENOMIC DNA]</scope>
    <source>
        <strain evidence="10">ALCF2SS1-6</strain>
    </source>
</reference>
<evidence type="ECO:0000256" key="1">
    <source>
        <dbReference type="ARBA" id="ARBA00004496"/>
    </source>
</evidence>
<organism evidence="10 11">
    <name type="scientific">Lentinus tigrinus ALCF2SS1-6</name>
    <dbReference type="NCBI Taxonomy" id="1328759"/>
    <lineage>
        <taxon>Eukaryota</taxon>
        <taxon>Fungi</taxon>
        <taxon>Dikarya</taxon>
        <taxon>Basidiomycota</taxon>
        <taxon>Agaricomycotina</taxon>
        <taxon>Agaricomycetes</taxon>
        <taxon>Polyporales</taxon>
        <taxon>Polyporaceae</taxon>
        <taxon>Lentinus</taxon>
    </lineage>
</organism>
<name>A0A5C2SUB8_9APHY</name>
<feature type="domain" description="RWD" evidence="9">
    <location>
        <begin position="83"/>
        <end position="171"/>
    </location>
</feature>
<dbReference type="GO" id="GO:0005737">
    <property type="term" value="C:cytoplasm"/>
    <property type="evidence" value="ECO:0007669"/>
    <property type="project" value="UniProtKB-SubCell"/>
</dbReference>
<dbReference type="InterPro" id="IPR001498">
    <property type="entry name" value="Impact_N"/>
</dbReference>
<evidence type="ECO:0000259" key="8">
    <source>
        <dbReference type="Pfam" id="PF01205"/>
    </source>
</evidence>
<evidence type="ECO:0000313" key="10">
    <source>
        <dbReference type="EMBL" id="RPD67543.1"/>
    </source>
</evidence>
<dbReference type="InterPro" id="IPR020568">
    <property type="entry name" value="Ribosomal_Su5_D2-typ_SF"/>
</dbReference>
<evidence type="ECO:0000256" key="7">
    <source>
        <dbReference type="SAM" id="MobiDB-lite"/>
    </source>
</evidence>
<keyword evidence="4" id="KW-0678">Repressor</keyword>
<keyword evidence="11" id="KW-1185">Reference proteome</keyword>
<dbReference type="STRING" id="1328759.A0A5C2SUB8"/>
<evidence type="ECO:0000256" key="3">
    <source>
        <dbReference type="ARBA" id="ARBA00022490"/>
    </source>
</evidence>
<evidence type="ECO:0000259" key="9">
    <source>
        <dbReference type="Pfam" id="PF05773"/>
    </source>
</evidence>
<comment type="similarity">
    <text evidence="2">Belongs to the IMPACT family.</text>
</comment>
<dbReference type="GO" id="GO:0006446">
    <property type="term" value="P:regulation of translational initiation"/>
    <property type="evidence" value="ECO:0007669"/>
    <property type="project" value="TreeGrafter"/>
</dbReference>
<dbReference type="Gene3D" id="3.30.230.30">
    <property type="entry name" value="Impact, N-terminal domain"/>
    <property type="match status" value="1"/>
</dbReference>
<dbReference type="GO" id="GO:0140469">
    <property type="term" value="P:GCN2-mediated signaling"/>
    <property type="evidence" value="ECO:0007669"/>
    <property type="project" value="TreeGrafter"/>
</dbReference>
<dbReference type="CDD" id="cd11605">
    <property type="entry name" value="RWD_DRWD_ELF-like"/>
    <property type="match status" value="1"/>
</dbReference>
<dbReference type="InterPro" id="IPR016135">
    <property type="entry name" value="UBQ-conjugating_enzyme/RWD"/>
</dbReference>
<evidence type="ECO:0000256" key="4">
    <source>
        <dbReference type="ARBA" id="ARBA00022491"/>
    </source>
</evidence>
<evidence type="ECO:0000256" key="2">
    <source>
        <dbReference type="ARBA" id="ARBA00007665"/>
    </source>
</evidence>
<feature type="region of interest" description="Disordered" evidence="7">
    <location>
        <begin position="59"/>
        <end position="80"/>
    </location>
</feature>
<protein>
    <submittedName>
        <fullName evidence="10">UPF0029-domain-containing protein</fullName>
    </submittedName>
</protein>
<comment type="subcellular location">
    <subcellularLocation>
        <location evidence="1">Cytoplasm</location>
    </subcellularLocation>
</comment>
<proteinExistence type="inferred from homology"/>
<dbReference type="InterPro" id="IPR006575">
    <property type="entry name" value="RWD_dom"/>
</dbReference>
<keyword evidence="3" id="KW-0963">Cytoplasm</keyword>
<evidence type="ECO:0000256" key="5">
    <source>
        <dbReference type="ARBA" id="ARBA00022845"/>
    </source>
</evidence>
<feature type="region of interest" description="Disordered" evidence="7">
    <location>
        <begin position="188"/>
        <end position="222"/>
    </location>
</feature>
<dbReference type="Pfam" id="PF05773">
    <property type="entry name" value="RWD"/>
    <property type="match status" value="1"/>
</dbReference>
<keyword evidence="6" id="KW-0346">Stress response</keyword>
<evidence type="ECO:0000313" key="11">
    <source>
        <dbReference type="Proteomes" id="UP000313359"/>
    </source>
</evidence>
<evidence type="ECO:0000256" key="6">
    <source>
        <dbReference type="ARBA" id="ARBA00023016"/>
    </source>
</evidence>
<sequence>MTSTPDTVEDLIAQLSADADPARESIASELGGARPSSLATFREKPSFSIYGDEALKIWRPSRSGSQSPPDRGPAPSSRVEPGTIRYEVTLSIEAPGDEGSSHPITILVSLPPTYPSSAPPQLQLLSRYIGPYGVDAPLFGTVLRTYISRGAVEWAPGTECVFDGLEWVKERCTEWLGERMSEKKVGEMLRGDERNGPEGTENGYAQEETESGNSRVTRTVPDVPAEIPPGVTIIESEPILDRKSAFVGRACRITDPSQVPLILAHLMSDRKIARAAHPIINAWRCRVGNVLHQDNDDDGETAAGGRLAHLLQILEVDNVLVIVTRYFGGIHLGPDRFKHINQAARNALELGGFLDVPDDTHAGRRHGKGRGGAVKR</sequence>
<dbReference type="PANTHER" id="PTHR16301:SF24">
    <property type="entry name" value="RWD DOMAIN-CONTAINING PROTEIN"/>
    <property type="match status" value="1"/>
</dbReference>
<dbReference type="AlphaFoldDB" id="A0A5C2SUB8"/>